<protein>
    <submittedName>
        <fullName evidence="1">Uncharacterized protein</fullName>
    </submittedName>
</protein>
<gene>
    <name evidence="1" type="ORF">OUZ56_004586</name>
</gene>
<dbReference type="Proteomes" id="UP001234178">
    <property type="component" value="Unassembled WGS sequence"/>
</dbReference>
<keyword evidence="2" id="KW-1185">Reference proteome</keyword>
<comment type="caution">
    <text evidence="1">The sequence shown here is derived from an EMBL/GenBank/DDBJ whole genome shotgun (WGS) entry which is preliminary data.</text>
</comment>
<sequence>MSLSTLLQATGGRKNSSFLQSSSLLMHKTVSASKWEILQVSQIQTEKDGQKKYWYLGHKLTNPHGMFELLLHQHTLFTMV</sequence>
<name>A0ABQ9YQ84_9CRUS</name>
<proteinExistence type="predicted"/>
<accession>A0ABQ9YQ84</accession>
<dbReference type="EMBL" id="JAOYFB010000001">
    <property type="protein sequence ID" value="KAK4002783.1"/>
    <property type="molecule type" value="Genomic_DNA"/>
</dbReference>
<organism evidence="1 2">
    <name type="scientific">Daphnia magna</name>
    <dbReference type="NCBI Taxonomy" id="35525"/>
    <lineage>
        <taxon>Eukaryota</taxon>
        <taxon>Metazoa</taxon>
        <taxon>Ecdysozoa</taxon>
        <taxon>Arthropoda</taxon>
        <taxon>Crustacea</taxon>
        <taxon>Branchiopoda</taxon>
        <taxon>Diplostraca</taxon>
        <taxon>Cladocera</taxon>
        <taxon>Anomopoda</taxon>
        <taxon>Daphniidae</taxon>
        <taxon>Daphnia</taxon>
    </lineage>
</organism>
<reference evidence="1 2" key="1">
    <citation type="journal article" date="2023" name="Nucleic Acids Res.">
        <title>The hologenome of Daphnia magna reveals possible DNA methylation and microbiome-mediated evolution of the host genome.</title>
        <authorList>
            <person name="Chaturvedi A."/>
            <person name="Li X."/>
            <person name="Dhandapani V."/>
            <person name="Marshall H."/>
            <person name="Kissane S."/>
            <person name="Cuenca-Cambronero M."/>
            <person name="Asole G."/>
            <person name="Calvet F."/>
            <person name="Ruiz-Romero M."/>
            <person name="Marangio P."/>
            <person name="Guigo R."/>
            <person name="Rago D."/>
            <person name="Mirbahai L."/>
            <person name="Eastwood N."/>
            <person name="Colbourne J.K."/>
            <person name="Zhou J."/>
            <person name="Mallon E."/>
            <person name="Orsini L."/>
        </authorList>
    </citation>
    <scope>NUCLEOTIDE SEQUENCE [LARGE SCALE GENOMIC DNA]</scope>
    <source>
        <strain evidence="1">LRV0_1</strain>
    </source>
</reference>
<evidence type="ECO:0000313" key="1">
    <source>
        <dbReference type="EMBL" id="KAK4002783.1"/>
    </source>
</evidence>
<evidence type="ECO:0000313" key="2">
    <source>
        <dbReference type="Proteomes" id="UP001234178"/>
    </source>
</evidence>